<comment type="caution">
    <text evidence="1">The sequence shown here is derived from an EMBL/GenBank/DDBJ whole genome shotgun (WGS) entry which is preliminary data.</text>
</comment>
<protein>
    <submittedName>
        <fullName evidence="1">Uncharacterized protein</fullName>
    </submittedName>
</protein>
<evidence type="ECO:0000313" key="1">
    <source>
        <dbReference type="EMBL" id="GIX68699.1"/>
    </source>
</evidence>
<dbReference type="Proteomes" id="UP001054945">
    <property type="component" value="Unassembled WGS sequence"/>
</dbReference>
<proteinExistence type="predicted"/>
<dbReference type="EMBL" id="BPLR01001990">
    <property type="protein sequence ID" value="GIX68699.1"/>
    <property type="molecule type" value="Genomic_DNA"/>
</dbReference>
<organism evidence="1 2">
    <name type="scientific">Caerostris extrusa</name>
    <name type="common">Bark spider</name>
    <name type="synonym">Caerostris bankana</name>
    <dbReference type="NCBI Taxonomy" id="172846"/>
    <lineage>
        <taxon>Eukaryota</taxon>
        <taxon>Metazoa</taxon>
        <taxon>Ecdysozoa</taxon>
        <taxon>Arthropoda</taxon>
        <taxon>Chelicerata</taxon>
        <taxon>Arachnida</taxon>
        <taxon>Araneae</taxon>
        <taxon>Araneomorphae</taxon>
        <taxon>Entelegynae</taxon>
        <taxon>Araneoidea</taxon>
        <taxon>Araneidae</taxon>
        <taxon>Caerostris</taxon>
    </lineage>
</organism>
<evidence type="ECO:0000313" key="2">
    <source>
        <dbReference type="Proteomes" id="UP001054945"/>
    </source>
</evidence>
<accession>A0AAV4MD18</accession>
<sequence>MKKKKPYRNHKKRERENPFAHLRLSHDYCEVTIPFTMELICPSEQGRRGGEMWRKIIKNVAQLPAINLLSPDNSCSHLPGTKIVDRIGQGIRHSFYS</sequence>
<reference evidence="1 2" key="1">
    <citation type="submission" date="2021-06" db="EMBL/GenBank/DDBJ databases">
        <title>Caerostris extrusa draft genome.</title>
        <authorList>
            <person name="Kono N."/>
            <person name="Arakawa K."/>
        </authorList>
    </citation>
    <scope>NUCLEOTIDE SEQUENCE [LARGE SCALE GENOMIC DNA]</scope>
</reference>
<gene>
    <name evidence="1" type="ORF">CEXT_813351</name>
</gene>
<dbReference type="AlphaFoldDB" id="A0AAV4MD18"/>
<keyword evidence="2" id="KW-1185">Reference proteome</keyword>
<name>A0AAV4MD18_CAEEX</name>